<protein>
    <submittedName>
        <fullName evidence="2">Uncharacterized protein</fullName>
    </submittedName>
</protein>
<feature type="compositionally biased region" description="Pro residues" evidence="1">
    <location>
        <begin position="48"/>
        <end position="59"/>
    </location>
</feature>
<evidence type="ECO:0000313" key="3">
    <source>
        <dbReference type="Proteomes" id="UP000310108"/>
    </source>
</evidence>
<reference evidence="2 3" key="1">
    <citation type="journal article" date="2019" name="PLoS ONE">
        <title>Comparative genome analysis indicates high evolutionary potential of pathogenicity genes in Colletotrichum tanaceti.</title>
        <authorList>
            <person name="Lelwala R.V."/>
            <person name="Korhonen P.K."/>
            <person name="Young N.D."/>
            <person name="Scott J.B."/>
            <person name="Ades P.A."/>
            <person name="Gasser R.B."/>
            <person name="Taylor P.W.J."/>
        </authorList>
    </citation>
    <scope>NUCLEOTIDE SEQUENCE [LARGE SCALE GENOMIC DNA]</scope>
    <source>
        <strain evidence="2">BRIP57314</strain>
    </source>
</reference>
<feature type="compositionally biased region" description="Polar residues" evidence="1">
    <location>
        <begin position="98"/>
        <end position="114"/>
    </location>
</feature>
<organism evidence="2 3">
    <name type="scientific">Colletotrichum tanaceti</name>
    <dbReference type="NCBI Taxonomy" id="1306861"/>
    <lineage>
        <taxon>Eukaryota</taxon>
        <taxon>Fungi</taxon>
        <taxon>Dikarya</taxon>
        <taxon>Ascomycota</taxon>
        <taxon>Pezizomycotina</taxon>
        <taxon>Sordariomycetes</taxon>
        <taxon>Hypocreomycetidae</taxon>
        <taxon>Glomerellales</taxon>
        <taxon>Glomerellaceae</taxon>
        <taxon>Colletotrichum</taxon>
        <taxon>Colletotrichum destructivum species complex</taxon>
    </lineage>
</organism>
<accession>A0A4U6X9P5</accession>
<evidence type="ECO:0000313" key="2">
    <source>
        <dbReference type="EMBL" id="TKW52014.1"/>
    </source>
</evidence>
<dbReference type="AlphaFoldDB" id="A0A4U6X9P5"/>
<proteinExistence type="predicted"/>
<gene>
    <name evidence="2" type="ORF">CTA1_7525</name>
</gene>
<dbReference type="EMBL" id="PJEX01000267">
    <property type="protein sequence ID" value="TKW52014.1"/>
    <property type="molecule type" value="Genomic_DNA"/>
</dbReference>
<comment type="caution">
    <text evidence="2">The sequence shown here is derived from an EMBL/GenBank/DDBJ whole genome shotgun (WGS) entry which is preliminary data.</text>
</comment>
<evidence type="ECO:0000256" key="1">
    <source>
        <dbReference type="SAM" id="MobiDB-lite"/>
    </source>
</evidence>
<dbReference type="Proteomes" id="UP000310108">
    <property type="component" value="Unassembled WGS sequence"/>
</dbReference>
<keyword evidence="3" id="KW-1185">Reference proteome</keyword>
<name>A0A4U6X9P5_9PEZI</name>
<feature type="region of interest" description="Disordered" evidence="1">
    <location>
        <begin position="1"/>
        <end position="59"/>
    </location>
</feature>
<sequence>MLVPTARASSRAGHERQGGIRKLGTGFWVSGAEGDPGPPSKQRCTEPLPKPHPGVPPPCRRFELPSSRFETREPIEWGENLNQAQTEGPRAGLARARGSTSRVHTGQLRSSLLA</sequence>
<feature type="region of interest" description="Disordered" evidence="1">
    <location>
        <begin position="75"/>
        <end position="114"/>
    </location>
</feature>